<dbReference type="GeneID" id="36407692"/>
<dbReference type="GO" id="GO:0048188">
    <property type="term" value="C:Set1C/COMPASS complex"/>
    <property type="evidence" value="ECO:0007669"/>
    <property type="project" value="InterPro"/>
</dbReference>
<dbReference type="CDD" id="cd22966">
    <property type="entry name" value="DD_DYDC-like"/>
    <property type="match status" value="1"/>
</dbReference>
<comment type="similarity">
    <text evidence="1">Belongs to the dpy-30 family.</text>
</comment>
<dbReference type="InterPro" id="IPR007858">
    <property type="entry name" value="Dpy-30_motif"/>
</dbReference>
<dbReference type="AlphaFoldDB" id="A0A0P1AN05"/>
<reference evidence="3" key="1">
    <citation type="submission" date="2014-09" db="EMBL/GenBank/DDBJ databases">
        <authorList>
            <person name="Sharma Rahul"/>
            <person name="Thines Marco"/>
        </authorList>
    </citation>
    <scope>NUCLEOTIDE SEQUENCE [LARGE SCALE GENOMIC DNA]</scope>
</reference>
<evidence type="ECO:0000313" key="2">
    <source>
        <dbReference type="EMBL" id="CEG42358.1"/>
    </source>
</evidence>
<dbReference type="InterPro" id="IPR049630">
    <property type="entry name" value="DYDC-like_DD"/>
</dbReference>
<dbReference type="OMA" id="AYIGRKC"/>
<dbReference type="EMBL" id="CCYD01000610">
    <property type="protein sequence ID" value="CEG42358.1"/>
    <property type="molecule type" value="Genomic_DNA"/>
</dbReference>
<dbReference type="PANTHER" id="PTHR23356">
    <property type="entry name" value="DPY30-RELATED"/>
    <property type="match status" value="1"/>
</dbReference>
<dbReference type="OrthoDB" id="432281at2759"/>
<keyword evidence="2" id="KW-0808">Transferase</keyword>
<accession>A0A0P1AN05</accession>
<evidence type="ECO:0000256" key="1">
    <source>
        <dbReference type="ARBA" id="ARBA00010849"/>
    </source>
</evidence>
<evidence type="ECO:0000313" key="3">
    <source>
        <dbReference type="Proteomes" id="UP000054928"/>
    </source>
</evidence>
<dbReference type="GO" id="GO:0008168">
    <property type="term" value="F:methyltransferase activity"/>
    <property type="evidence" value="ECO:0007669"/>
    <property type="project" value="UniProtKB-KW"/>
</dbReference>
<organism evidence="2 3">
    <name type="scientific">Plasmopara halstedii</name>
    <name type="common">Downy mildew of sunflower</name>
    <dbReference type="NCBI Taxonomy" id="4781"/>
    <lineage>
        <taxon>Eukaryota</taxon>
        <taxon>Sar</taxon>
        <taxon>Stramenopiles</taxon>
        <taxon>Oomycota</taxon>
        <taxon>Peronosporomycetes</taxon>
        <taxon>Peronosporales</taxon>
        <taxon>Peronosporaceae</taxon>
        <taxon>Plasmopara</taxon>
    </lineage>
</organism>
<keyword evidence="2" id="KW-0489">Methyltransferase</keyword>
<dbReference type="RefSeq" id="XP_024578727.1">
    <property type="nucleotide sequence ID" value="XM_024728229.1"/>
</dbReference>
<dbReference type="Pfam" id="PF05186">
    <property type="entry name" value="Dpy-30"/>
    <property type="match status" value="1"/>
</dbReference>
<keyword evidence="3" id="KW-1185">Reference proteome</keyword>
<dbReference type="InterPro" id="IPR037856">
    <property type="entry name" value="Sdc1/DPY30"/>
</dbReference>
<dbReference type="GO" id="GO:0032259">
    <property type="term" value="P:methylation"/>
    <property type="evidence" value="ECO:0007669"/>
    <property type="project" value="UniProtKB-KW"/>
</dbReference>
<sequence length="532" mass="58910">MATSFDLDHTYLHETVSVPLTEAMAQLAILQPEDPIEFLGNFLLKHVANEEAQHRIKNQRKPSILVTPLDLAHKMLDGEDLQQHEIESERLLRAQLLNESSVTQMLERFAEWISVELNAEEAYIGRKCVNSVGAAIVHFIASSKHQKSSVIDKFVVQPENETIEDNLRGVGVTFDVFKEIEPVDENGNAAVDGESNALPAILPKYVHVENVLREPRVKSFGIPKLGALITRAGQYKSYLHADVYNESDPNEPNVLEQWLVFSADTMGQARAFTKKEAECFYHATERFLTILEEKERAFYKKEYERYLSDDEPRLREFSAAFAEQVAVQEENLATSLPALSEDEEISEASQQQRAAKEAEFRLSFLTTLLVSHKTSLSIESVRIVPVKKVVLSTYAAALELLGHTSKEMHSPATGELSWDKISPLLSIDVLAPCLHAFAASLLTINSLTEAGSMSASGLRAIRNALPATPAAMSSAKQIFNDTSKTELDAASPVASCFYVWGLAVIAHVDSLTIMIEKAQTLEDEAVAAGNNE</sequence>
<dbReference type="Proteomes" id="UP000054928">
    <property type="component" value="Unassembled WGS sequence"/>
</dbReference>
<name>A0A0P1AN05_PLAHL</name>
<dbReference type="PANTHER" id="PTHR23356:SF16">
    <property type="entry name" value="DPY30 DOMAIN CONTAINING 2"/>
    <property type="match status" value="1"/>
</dbReference>
<proteinExistence type="inferred from homology"/>
<dbReference type="Gene3D" id="1.20.890.10">
    <property type="entry name" value="cAMP-dependent protein kinase regulatory subunit, dimerization-anchoring domain"/>
    <property type="match status" value="1"/>
</dbReference>
<protein>
    <submittedName>
        <fullName evidence="2">Histone H3 (Lys4) methyltransferase complex, subunit CPS25/DPY-30</fullName>
    </submittedName>
</protein>